<evidence type="ECO:0000256" key="3">
    <source>
        <dbReference type="ARBA" id="ARBA00023015"/>
    </source>
</evidence>
<keyword evidence="2" id="KW-0902">Two-component regulatory system</keyword>
<dbReference type="InterPro" id="IPR001867">
    <property type="entry name" value="OmpR/PhoB-type_DNA-bd"/>
</dbReference>
<dbReference type="Gene3D" id="3.40.50.2300">
    <property type="match status" value="1"/>
</dbReference>
<feature type="domain" description="Response regulatory" evidence="8">
    <location>
        <begin position="2"/>
        <end position="116"/>
    </location>
</feature>
<keyword evidence="1 6" id="KW-0597">Phosphoprotein</keyword>
<dbReference type="Gene3D" id="6.10.250.690">
    <property type="match status" value="1"/>
</dbReference>
<keyword evidence="3" id="KW-0805">Transcription regulation</keyword>
<evidence type="ECO:0000256" key="2">
    <source>
        <dbReference type="ARBA" id="ARBA00023012"/>
    </source>
</evidence>
<evidence type="ECO:0000256" key="4">
    <source>
        <dbReference type="ARBA" id="ARBA00023125"/>
    </source>
</evidence>
<keyword evidence="5" id="KW-0804">Transcription</keyword>
<protein>
    <submittedName>
        <fullName evidence="10">Response regulator transcription factor</fullName>
    </submittedName>
</protein>
<evidence type="ECO:0000259" key="8">
    <source>
        <dbReference type="PROSITE" id="PS50110"/>
    </source>
</evidence>
<feature type="DNA-binding region" description="OmpR/PhoB-type" evidence="7">
    <location>
        <begin position="128"/>
        <end position="226"/>
    </location>
</feature>
<keyword evidence="4 7" id="KW-0238">DNA-binding</keyword>
<reference evidence="10" key="1">
    <citation type="submission" date="2023-07" db="EMBL/GenBank/DDBJ databases">
        <title>The genome sequence of Rhodocytophaga aerolata KACC 12507.</title>
        <authorList>
            <person name="Zhang X."/>
        </authorList>
    </citation>
    <scope>NUCLEOTIDE SEQUENCE</scope>
    <source>
        <strain evidence="10">KACC 12507</strain>
    </source>
</reference>
<dbReference type="InterPro" id="IPR001789">
    <property type="entry name" value="Sig_transdc_resp-reg_receiver"/>
</dbReference>
<evidence type="ECO:0000256" key="6">
    <source>
        <dbReference type="PROSITE-ProRule" id="PRU00169"/>
    </source>
</evidence>
<dbReference type="PANTHER" id="PTHR48111:SF22">
    <property type="entry name" value="REGULATOR OF RPOS"/>
    <property type="match status" value="1"/>
</dbReference>
<comment type="caution">
    <text evidence="10">The sequence shown here is derived from an EMBL/GenBank/DDBJ whole genome shotgun (WGS) entry which is preliminary data.</text>
</comment>
<proteinExistence type="predicted"/>
<dbReference type="InterPro" id="IPR036388">
    <property type="entry name" value="WH-like_DNA-bd_sf"/>
</dbReference>
<evidence type="ECO:0000313" key="11">
    <source>
        <dbReference type="Proteomes" id="UP001168528"/>
    </source>
</evidence>
<gene>
    <name evidence="10" type="ORF">Q0590_26635</name>
</gene>
<accession>A0ABT8RCR6</accession>
<dbReference type="Proteomes" id="UP001168528">
    <property type="component" value="Unassembled WGS sequence"/>
</dbReference>
<sequence>MKILLVEDEPKVSSFIKKGLESQACQVDIAYDGLIGKKMALGNYYDVIILDVNLPHINGFELCRIIRRERVNVPILMLTALGTLDDKLTGFDSGAYDYLVKPFEFRELFARLKALHLNYNNKQPGHAVSLLRLADLELDLQEKVARRAGKEIELTAREFALLEYFMLNRGKVVSKTDIAEKVWEIDFDTGTNIIEVYVNYLRNKIDRGFASKLIHTVVGMGYMLKEK</sequence>
<dbReference type="RefSeq" id="WP_302040688.1">
    <property type="nucleotide sequence ID" value="NZ_JAUKPO010000023.1"/>
</dbReference>
<evidence type="ECO:0000256" key="5">
    <source>
        <dbReference type="ARBA" id="ARBA00023163"/>
    </source>
</evidence>
<dbReference type="Gene3D" id="1.10.10.10">
    <property type="entry name" value="Winged helix-like DNA-binding domain superfamily/Winged helix DNA-binding domain"/>
    <property type="match status" value="1"/>
</dbReference>
<dbReference type="EMBL" id="JAUKPO010000023">
    <property type="protein sequence ID" value="MDO1449885.1"/>
    <property type="molecule type" value="Genomic_DNA"/>
</dbReference>
<feature type="modified residue" description="4-aspartylphosphate" evidence="6">
    <location>
        <position position="51"/>
    </location>
</feature>
<dbReference type="PANTHER" id="PTHR48111">
    <property type="entry name" value="REGULATOR OF RPOS"/>
    <property type="match status" value="1"/>
</dbReference>
<dbReference type="CDD" id="cd00383">
    <property type="entry name" value="trans_reg_C"/>
    <property type="match status" value="1"/>
</dbReference>
<evidence type="ECO:0000313" key="10">
    <source>
        <dbReference type="EMBL" id="MDO1449885.1"/>
    </source>
</evidence>
<dbReference type="CDD" id="cd19935">
    <property type="entry name" value="REC_OmpR_CusR-like"/>
    <property type="match status" value="1"/>
</dbReference>
<organism evidence="10 11">
    <name type="scientific">Rhodocytophaga aerolata</name>
    <dbReference type="NCBI Taxonomy" id="455078"/>
    <lineage>
        <taxon>Bacteria</taxon>
        <taxon>Pseudomonadati</taxon>
        <taxon>Bacteroidota</taxon>
        <taxon>Cytophagia</taxon>
        <taxon>Cytophagales</taxon>
        <taxon>Rhodocytophagaceae</taxon>
        <taxon>Rhodocytophaga</taxon>
    </lineage>
</organism>
<dbReference type="InterPro" id="IPR011006">
    <property type="entry name" value="CheY-like_superfamily"/>
</dbReference>
<dbReference type="SUPFAM" id="SSF52172">
    <property type="entry name" value="CheY-like"/>
    <property type="match status" value="1"/>
</dbReference>
<evidence type="ECO:0000259" key="9">
    <source>
        <dbReference type="PROSITE" id="PS51755"/>
    </source>
</evidence>
<dbReference type="SMART" id="SM00448">
    <property type="entry name" value="REC"/>
    <property type="match status" value="1"/>
</dbReference>
<dbReference type="PROSITE" id="PS50110">
    <property type="entry name" value="RESPONSE_REGULATORY"/>
    <property type="match status" value="1"/>
</dbReference>
<dbReference type="InterPro" id="IPR039420">
    <property type="entry name" value="WalR-like"/>
</dbReference>
<evidence type="ECO:0000256" key="1">
    <source>
        <dbReference type="ARBA" id="ARBA00022553"/>
    </source>
</evidence>
<dbReference type="Pfam" id="PF00486">
    <property type="entry name" value="Trans_reg_C"/>
    <property type="match status" value="1"/>
</dbReference>
<dbReference type="Pfam" id="PF00072">
    <property type="entry name" value="Response_reg"/>
    <property type="match status" value="1"/>
</dbReference>
<name>A0ABT8RCR6_9BACT</name>
<keyword evidence="11" id="KW-1185">Reference proteome</keyword>
<evidence type="ECO:0000256" key="7">
    <source>
        <dbReference type="PROSITE-ProRule" id="PRU01091"/>
    </source>
</evidence>
<feature type="domain" description="OmpR/PhoB-type" evidence="9">
    <location>
        <begin position="128"/>
        <end position="226"/>
    </location>
</feature>
<dbReference type="PROSITE" id="PS51755">
    <property type="entry name" value="OMPR_PHOB"/>
    <property type="match status" value="1"/>
</dbReference>
<dbReference type="SMART" id="SM00862">
    <property type="entry name" value="Trans_reg_C"/>
    <property type="match status" value="1"/>
</dbReference>